<comment type="caution">
    <text evidence="8">The sequence shown here is derived from an EMBL/GenBank/DDBJ whole genome shotgun (WGS) entry which is preliminary data.</text>
</comment>
<dbReference type="InterPro" id="IPR036259">
    <property type="entry name" value="MFS_trans_sf"/>
</dbReference>
<feature type="domain" description="Major facilitator superfamily (MFS) profile" evidence="7">
    <location>
        <begin position="39"/>
        <end position="530"/>
    </location>
</feature>
<dbReference type="InterPro" id="IPR011701">
    <property type="entry name" value="MFS"/>
</dbReference>
<dbReference type="GO" id="GO:0022857">
    <property type="term" value="F:transmembrane transporter activity"/>
    <property type="evidence" value="ECO:0007669"/>
    <property type="project" value="InterPro"/>
</dbReference>
<dbReference type="InterPro" id="IPR020846">
    <property type="entry name" value="MFS_dom"/>
</dbReference>
<feature type="transmembrane region" description="Helical" evidence="6">
    <location>
        <begin position="429"/>
        <end position="452"/>
    </location>
</feature>
<evidence type="ECO:0000256" key="6">
    <source>
        <dbReference type="SAM" id="Phobius"/>
    </source>
</evidence>
<dbReference type="AlphaFoldDB" id="A0A9P9WEW9"/>
<feature type="compositionally biased region" description="Polar residues" evidence="5">
    <location>
        <begin position="555"/>
        <end position="564"/>
    </location>
</feature>
<comment type="subcellular location">
    <subcellularLocation>
        <location evidence="1">Membrane</location>
        <topology evidence="1">Multi-pass membrane protein</topology>
    </subcellularLocation>
</comment>
<evidence type="ECO:0000256" key="3">
    <source>
        <dbReference type="ARBA" id="ARBA00022989"/>
    </source>
</evidence>
<evidence type="ECO:0000259" key="7">
    <source>
        <dbReference type="PROSITE" id="PS50850"/>
    </source>
</evidence>
<evidence type="ECO:0000256" key="4">
    <source>
        <dbReference type="ARBA" id="ARBA00023136"/>
    </source>
</evidence>
<dbReference type="SUPFAM" id="SSF103473">
    <property type="entry name" value="MFS general substrate transporter"/>
    <property type="match status" value="1"/>
</dbReference>
<sequence length="564" mass="60671">MEAIKITPTAAPAPGATPSAGDVADLRNDDGWKPTKRFLLAFMSLLTIVAAVAIESTSLPTALPIMSAELGGTALEAFWSGTSFLLASTIIQPTVASMSHILGRRIMLYVSSVGFASGSLIAALARNFKLVLVGRTIQGAGGGGLIVLLEILISDLVPLAHRGTWFSIISAMWGIGTATGPLIGAGFAQDVTWRWIFWINLPIVGVGMLFVTLFLKQAQIPGQIIEKLKRFDWLGSVLFSVSSAGFLFGITTGGVRFPWSSYQALVPLVIGFLGMLSFVYWEFNFASEPIVDKRIFKTWTAISAYIQTMLHGLVLWAAIYFLTLYYQAVKLYSPVTSAIALLPETVGLSLSSIAVGALTGRWKRYRWALWGGWSLTTLGAGLLYLLGTNTSITQWVFLNIPFGIGTGMLFTAEILAIQAATEPHLNGEAAGFFSFIRIFGQALGVAISGVIFQNSLKQTLLRIPGFASLADEYSRDATAIVTLIQDMDDGDTKARMIQAFSDALSSIWLSLLAFSAAGLLLSFTVKGYSMTQEHVTAQHLVQEKEGSGNEEAGLSENTQTAEKS</sequence>
<feature type="transmembrane region" description="Helical" evidence="6">
    <location>
        <begin position="236"/>
        <end position="255"/>
    </location>
</feature>
<feature type="transmembrane region" description="Helical" evidence="6">
    <location>
        <begin position="392"/>
        <end position="417"/>
    </location>
</feature>
<keyword evidence="4 6" id="KW-0472">Membrane</keyword>
<dbReference type="Gene3D" id="1.20.1250.20">
    <property type="entry name" value="MFS general substrate transporter like domains"/>
    <property type="match status" value="1"/>
</dbReference>
<protein>
    <recommendedName>
        <fullName evidence="7">Major facilitator superfamily (MFS) profile domain-containing protein</fullName>
    </recommendedName>
</protein>
<dbReference type="PANTHER" id="PTHR23501:SF59">
    <property type="entry name" value="MAJOR FACILITATOR SUPERFAMILY (MFS) PROFILE DOMAIN-CONTAINING PROTEIN-RELATED"/>
    <property type="match status" value="1"/>
</dbReference>
<accession>A0A9P9WEW9</accession>
<feature type="region of interest" description="Disordered" evidence="5">
    <location>
        <begin position="1"/>
        <end position="22"/>
    </location>
</feature>
<feature type="transmembrane region" description="Helical" evidence="6">
    <location>
        <begin position="164"/>
        <end position="183"/>
    </location>
</feature>
<evidence type="ECO:0000313" key="9">
    <source>
        <dbReference type="Proteomes" id="UP000829685"/>
    </source>
</evidence>
<evidence type="ECO:0000256" key="2">
    <source>
        <dbReference type="ARBA" id="ARBA00022692"/>
    </source>
</evidence>
<reference evidence="8" key="1">
    <citation type="submission" date="2021-03" db="EMBL/GenBank/DDBJ databases">
        <title>Revisited historic fungal species revealed as producer of novel bioactive compounds through whole genome sequencing and comparative genomics.</title>
        <authorList>
            <person name="Vignolle G.A."/>
            <person name="Hochenegger N."/>
            <person name="Mach R.L."/>
            <person name="Mach-Aigner A.R."/>
            <person name="Javad Rahimi M."/>
            <person name="Salim K.A."/>
            <person name="Chan C.M."/>
            <person name="Lim L.B.L."/>
            <person name="Cai F."/>
            <person name="Druzhinina I.S."/>
            <person name="U'Ren J.M."/>
            <person name="Derntl C."/>
        </authorList>
    </citation>
    <scope>NUCLEOTIDE SEQUENCE</scope>
    <source>
        <strain evidence="8">TUCIM 5799</strain>
    </source>
</reference>
<dbReference type="PRINTS" id="PR01036">
    <property type="entry name" value="TCRTETB"/>
</dbReference>
<feature type="region of interest" description="Disordered" evidence="5">
    <location>
        <begin position="543"/>
        <end position="564"/>
    </location>
</feature>
<feature type="transmembrane region" description="Helical" evidence="6">
    <location>
        <begin position="38"/>
        <end position="57"/>
    </location>
</feature>
<feature type="transmembrane region" description="Helical" evidence="6">
    <location>
        <begin position="302"/>
        <end position="326"/>
    </location>
</feature>
<dbReference type="Proteomes" id="UP000829685">
    <property type="component" value="Unassembled WGS sequence"/>
</dbReference>
<keyword evidence="3 6" id="KW-1133">Transmembrane helix</keyword>
<dbReference type="Gene3D" id="1.20.1720.10">
    <property type="entry name" value="Multidrug resistance protein D"/>
    <property type="match status" value="1"/>
</dbReference>
<proteinExistence type="predicted"/>
<feature type="transmembrane region" description="Helical" evidence="6">
    <location>
        <begin position="261"/>
        <end position="281"/>
    </location>
</feature>
<feature type="transmembrane region" description="Helical" evidence="6">
    <location>
        <begin position="137"/>
        <end position="157"/>
    </location>
</feature>
<dbReference type="EMBL" id="JAFIMR010000033">
    <property type="protein sequence ID" value="KAI1859836.1"/>
    <property type="molecule type" value="Genomic_DNA"/>
</dbReference>
<dbReference type="Pfam" id="PF07690">
    <property type="entry name" value="MFS_1"/>
    <property type="match status" value="1"/>
</dbReference>
<dbReference type="OrthoDB" id="2351791at2759"/>
<feature type="transmembrane region" description="Helical" evidence="6">
    <location>
        <begin position="195"/>
        <end position="215"/>
    </location>
</feature>
<feature type="transmembrane region" description="Helical" evidence="6">
    <location>
        <begin position="77"/>
        <end position="95"/>
    </location>
</feature>
<evidence type="ECO:0000313" key="8">
    <source>
        <dbReference type="EMBL" id="KAI1859836.1"/>
    </source>
</evidence>
<feature type="compositionally biased region" description="Low complexity" evidence="5">
    <location>
        <begin position="7"/>
        <end position="18"/>
    </location>
</feature>
<gene>
    <name evidence="8" type="ORF">JX265_010285</name>
</gene>
<organism evidence="8 9">
    <name type="scientific">Neoarthrinium moseri</name>
    <dbReference type="NCBI Taxonomy" id="1658444"/>
    <lineage>
        <taxon>Eukaryota</taxon>
        <taxon>Fungi</taxon>
        <taxon>Dikarya</taxon>
        <taxon>Ascomycota</taxon>
        <taxon>Pezizomycotina</taxon>
        <taxon>Sordariomycetes</taxon>
        <taxon>Xylariomycetidae</taxon>
        <taxon>Amphisphaeriales</taxon>
        <taxon>Apiosporaceae</taxon>
        <taxon>Neoarthrinium</taxon>
    </lineage>
</organism>
<dbReference type="PANTHER" id="PTHR23501">
    <property type="entry name" value="MAJOR FACILITATOR SUPERFAMILY"/>
    <property type="match status" value="1"/>
</dbReference>
<evidence type="ECO:0000256" key="5">
    <source>
        <dbReference type="SAM" id="MobiDB-lite"/>
    </source>
</evidence>
<keyword evidence="2 6" id="KW-0812">Transmembrane</keyword>
<feature type="transmembrane region" description="Helical" evidence="6">
    <location>
        <begin position="367"/>
        <end position="386"/>
    </location>
</feature>
<dbReference type="GO" id="GO:0005886">
    <property type="term" value="C:plasma membrane"/>
    <property type="evidence" value="ECO:0007669"/>
    <property type="project" value="TreeGrafter"/>
</dbReference>
<feature type="transmembrane region" description="Helical" evidence="6">
    <location>
        <begin position="107"/>
        <end position="125"/>
    </location>
</feature>
<name>A0A9P9WEW9_9PEZI</name>
<evidence type="ECO:0000256" key="1">
    <source>
        <dbReference type="ARBA" id="ARBA00004141"/>
    </source>
</evidence>
<feature type="transmembrane region" description="Helical" evidence="6">
    <location>
        <begin position="506"/>
        <end position="525"/>
    </location>
</feature>
<dbReference type="PROSITE" id="PS50850">
    <property type="entry name" value="MFS"/>
    <property type="match status" value="1"/>
</dbReference>
<keyword evidence="9" id="KW-1185">Reference proteome</keyword>